<name>A0A2Z5G6B8_9BACT</name>
<organism evidence="1 2">
    <name type="scientific">Acidisarcina polymorpha</name>
    <dbReference type="NCBI Taxonomy" id="2211140"/>
    <lineage>
        <taxon>Bacteria</taxon>
        <taxon>Pseudomonadati</taxon>
        <taxon>Acidobacteriota</taxon>
        <taxon>Terriglobia</taxon>
        <taxon>Terriglobales</taxon>
        <taxon>Acidobacteriaceae</taxon>
        <taxon>Acidisarcina</taxon>
    </lineage>
</organism>
<evidence type="ECO:0000313" key="2">
    <source>
        <dbReference type="Proteomes" id="UP000253606"/>
    </source>
</evidence>
<proteinExistence type="predicted"/>
<sequence length="41" mass="4917">MHRAEFYESFWRNALTAIMVVLLCYRNRSDSSNAKVHHKSF</sequence>
<dbReference type="Proteomes" id="UP000253606">
    <property type="component" value="Chromosome"/>
</dbReference>
<evidence type="ECO:0000313" key="1">
    <source>
        <dbReference type="EMBL" id="AXC14782.1"/>
    </source>
</evidence>
<keyword evidence="2" id="KW-1185">Reference proteome</keyword>
<dbReference type="EMBL" id="CP030840">
    <property type="protein sequence ID" value="AXC14782.1"/>
    <property type="molecule type" value="Genomic_DNA"/>
</dbReference>
<dbReference type="KEGG" id="abas:ACPOL_5534"/>
<protein>
    <submittedName>
        <fullName evidence="1">Uncharacterized protein</fullName>
    </submittedName>
</protein>
<accession>A0A2Z5G6B8</accession>
<gene>
    <name evidence="1" type="ORF">ACPOL_5534</name>
</gene>
<reference evidence="1 2" key="1">
    <citation type="journal article" date="2018" name="Front. Microbiol.">
        <title>Hydrolytic Capabilities as a Key to Environmental Success: Chitinolytic and Cellulolytic Acidobacteria From Acidic Sub-arctic Soils and Boreal Peatlands.</title>
        <authorList>
            <person name="Belova S.E."/>
            <person name="Ravin N.V."/>
            <person name="Pankratov T.A."/>
            <person name="Rakitin A.L."/>
            <person name="Ivanova A.A."/>
            <person name="Beletsky A.V."/>
            <person name="Mardanov A.V."/>
            <person name="Sinninghe Damste J.S."/>
            <person name="Dedysh S.N."/>
        </authorList>
    </citation>
    <scope>NUCLEOTIDE SEQUENCE [LARGE SCALE GENOMIC DNA]</scope>
    <source>
        <strain evidence="1 2">SBC82</strain>
    </source>
</reference>
<dbReference type="AlphaFoldDB" id="A0A2Z5G6B8"/>